<protein>
    <submittedName>
        <fullName evidence="1">Uncharacterized protein</fullName>
    </submittedName>
</protein>
<proteinExistence type="predicted"/>
<dbReference type="AlphaFoldDB" id="A0A4D4NA78"/>
<dbReference type="EMBL" id="BJHY01000004">
    <property type="protein sequence ID" value="GDY80686.1"/>
    <property type="molecule type" value="Genomic_DNA"/>
</dbReference>
<name>A0A4D4NA78_STRAX</name>
<evidence type="ECO:0000313" key="1">
    <source>
        <dbReference type="EMBL" id="GDY80686.1"/>
    </source>
</evidence>
<evidence type="ECO:0000313" key="2">
    <source>
        <dbReference type="Proteomes" id="UP000299211"/>
    </source>
</evidence>
<organism evidence="1 2">
    <name type="scientific">Streptomyces avermitilis</name>
    <dbReference type="NCBI Taxonomy" id="33903"/>
    <lineage>
        <taxon>Bacteria</taxon>
        <taxon>Bacillati</taxon>
        <taxon>Actinomycetota</taxon>
        <taxon>Actinomycetes</taxon>
        <taxon>Kitasatosporales</taxon>
        <taxon>Streptomycetaceae</taxon>
        <taxon>Streptomyces</taxon>
    </lineage>
</organism>
<reference evidence="1 2" key="1">
    <citation type="submission" date="2019-04" db="EMBL/GenBank/DDBJ databases">
        <title>Draft genome sequences of Streptomyces avermitilis ATCC 31267.</title>
        <authorList>
            <person name="Komaki H."/>
            <person name="Tamura T."/>
            <person name="Hosoyama A."/>
        </authorList>
    </citation>
    <scope>NUCLEOTIDE SEQUENCE [LARGE SCALE GENOMIC DNA]</scope>
    <source>
        <strain evidence="1 2">ATCC 31267</strain>
    </source>
</reference>
<gene>
    <name evidence="1" type="ORF">SAV31267_101710</name>
</gene>
<dbReference type="Proteomes" id="UP000299211">
    <property type="component" value="Unassembled WGS sequence"/>
</dbReference>
<sequence length="51" mass="5684">MDLHLAQRVGVSKDVLRVVRHGDKWLVDQMEEVADSDEAHGDPVGDALMRS</sequence>
<accession>A0A4D4NA78</accession>
<comment type="caution">
    <text evidence="1">The sequence shown here is derived from an EMBL/GenBank/DDBJ whole genome shotgun (WGS) entry which is preliminary data.</text>
</comment>